<dbReference type="Proteomes" id="UP000823860">
    <property type="component" value="Unassembled WGS sequence"/>
</dbReference>
<feature type="domain" description="OmpR/PhoB-type" evidence="3">
    <location>
        <begin position="191"/>
        <end position="288"/>
    </location>
</feature>
<dbReference type="Gene3D" id="1.10.10.10">
    <property type="entry name" value="Winged helix-like DNA-binding domain superfamily/Winged helix DNA-binding domain"/>
    <property type="match status" value="1"/>
</dbReference>
<evidence type="ECO:0000313" key="5">
    <source>
        <dbReference type="Proteomes" id="UP000823860"/>
    </source>
</evidence>
<gene>
    <name evidence="4" type="ORF">H9785_02540</name>
</gene>
<reference evidence="4" key="2">
    <citation type="submission" date="2021-04" db="EMBL/GenBank/DDBJ databases">
        <authorList>
            <person name="Gilroy R."/>
        </authorList>
    </citation>
    <scope>NUCLEOTIDE SEQUENCE</scope>
    <source>
        <strain evidence="4">ChiHecec1B25-7008</strain>
    </source>
</reference>
<dbReference type="InterPro" id="IPR036388">
    <property type="entry name" value="WH-like_DNA-bd_sf"/>
</dbReference>
<keyword evidence="1 2" id="KW-0238">DNA-binding</keyword>
<dbReference type="EMBL" id="DWZE01000032">
    <property type="protein sequence ID" value="HJA82843.1"/>
    <property type="molecule type" value="Genomic_DNA"/>
</dbReference>
<evidence type="ECO:0000259" key="3">
    <source>
        <dbReference type="PROSITE" id="PS51755"/>
    </source>
</evidence>
<proteinExistence type="predicted"/>
<sequence>MNPHKTLLIPLLMAVLAVAFGYRSYDETRTRIAEDLSQAVRQTVMNERRIAQQPDTLRAYAHLRQAMDAPVTVSGNYPAFAQALTIEALRERAVLTVSVLSADKARTPAGDVPADCLPSDTVLWLTPEADGLALSFRAYARCTPWFILTQSDQTPSLLLLAIALLCGAGLSLRRRPQRGHTADAPEDCDDKRLITLGNLSLSTRDDCFYNDHDERLHLTPMQHALMEMFYLNDAHRLTKPHICRALWPGKDNADETLYTLIRRLKPILEAHSNLRISSDRGRAYVLEVCE</sequence>
<dbReference type="PROSITE" id="PS51755">
    <property type="entry name" value="OMPR_PHOB"/>
    <property type="match status" value="1"/>
</dbReference>
<protein>
    <submittedName>
        <fullName evidence="4">Helix-turn-helix domain-containing protein</fullName>
    </submittedName>
</protein>
<dbReference type="InterPro" id="IPR001867">
    <property type="entry name" value="OmpR/PhoB-type_DNA-bd"/>
</dbReference>
<evidence type="ECO:0000313" key="4">
    <source>
        <dbReference type="EMBL" id="HJA82843.1"/>
    </source>
</evidence>
<comment type="caution">
    <text evidence="4">The sequence shown here is derived from an EMBL/GenBank/DDBJ whole genome shotgun (WGS) entry which is preliminary data.</text>
</comment>
<accession>A0A9D2HRL7</accession>
<dbReference type="GO" id="GO:0000160">
    <property type="term" value="P:phosphorelay signal transduction system"/>
    <property type="evidence" value="ECO:0007669"/>
    <property type="project" value="InterPro"/>
</dbReference>
<dbReference type="InterPro" id="IPR016032">
    <property type="entry name" value="Sig_transdc_resp-reg_C-effctor"/>
</dbReference>
<dbReference type="Pfam" id="PF00486">
    <property type="entry name" value="Trans_reg_C"/>
    <property type="match status" value="1"/>
</dbReference>
<name>A0A9D2HRL7_9BACE</name>
<organism evidence="4 5">
    <name type="scientific">Candidatus Bacteroides intestinavium</name>
    <dbReference type="NCBI Taxonomy" id="2838469"/>
    <lineage>
        <taxon>Bacteria</taxon>
        <taxon>Pseudomonadati</taxon>
        <taxon>Bacteroidota</taxon>
        <taxon>Bacteroidia</taxon>
        <taxon>Bacteroidales</taxon>
        <taxon>Bacteroidaceae</taxon>
        <taxon>Bacteroides</taxon>
    </lineage>
</organism>
<dbReference type="AlphaFoldDB" id="A0A9D2HRL7"/>
<evidence type="ECO:0000256" key="2">
    <source>
        <dbReference type="PROSITE-ProRule" id="PRU01091"/>
    </source>
</evidence>
<dbReference type="SUPFAM" id="SSF46894">
    <property type="entry name" value="C-terminal effector domain of the bipartite response regulators"/>
    <property type="match status" value="1"/>
</dbReference>
<dbReference type="GO" id="GO:0006355">
    <property type="term" value="P:regulation of DNA-templated transcription"/>
    <property type="evidence" value="ECO:0007669"/>
    <property type="project" value="InterPro"/>
</dbReference>
<reference evidence="4" key="1">
    <citation type="journal article" date="2021" name="PeerJ">
        <title>Extensive microbial diversity within the chicken gut microbiome revealed by metagenomics and culture.</title>
        <authorList>
            <person name="Gilroy R."/>
            <person name="Ravi A."/>
            <person name="Getino M."/>
            <person name="Pursley I."/>
            <person name="Horton D.L."/>
            <person name="Alikhan N.F."/>
            <person name="Baker D."/>
            <person name="Gharbi K."/>
            <person name="Hall N."/>
            <person name="Watson M."/>
            <person name="Adriaenssens E.M."/>
            <person name="Foster-Nyarko E."/>
            <person name="Jarju S."/>
            <person name="Secka A."/>
            <person name="Antonio M."/>
            <person name="Oren A."/>
            <person name="Chaudhuri R.R."/>
            <person name="La Ragione R."/>
            <person name="Hildebrand F."/>
            <person name="Pallen M.J."/>
        </authorList>
    </citation>
    <scope>NUCLEOTIDE SEQUENCE</scope>
    <source>
        <strain evidence="4">ChiHecec1B25-7008</strain>
    </source>
</reference>
<dbReference type="GO" id="GO:0003677">
    <property type="term" value="F:DNA binding"/>
    <property type="evidence" value="ECO:0007669"/>
    <property type="project" value="UniProtKB-UniRule"/>
</dbReference>
<dbReference type="SMART" id="SM00862">
    <property type="entry name" value="Trans_reg_C"/>
    <property type="match status" value="1"/>
</dbReference>
<evidence type="ECO:0000256" key="1">
    <source>
        <dbReference type="ARBA" id="ARBA00023125"/>
    </source>
</evidence>
<feature type="DNA-binding region" description="OmpR/PhoB-type" evidence="2">
    <location>
        <begin position="191"/>
        <end position="288"/>
    </location>
</feature>